<gene>
    <name evidence="1" type="ORF">CRV04_05705</name>
</gene>
<accession>A0A4V1LP21</accession>
<dbReference type="AlphaFoldDB" id="A0A4V1LP21"/>
<dbReference type="OrthoDB" id="5372974at2"/>
<protein>
    <submittedName>
        <fullName evidence="1">Uncharacterized protein</fullName>
    </submittedName>
</protein>
<evidence type="ECO:0000313" key="1">
    <source>
        <dbReference type="EMBL" id="RXJ58000.1"/>
    </source>
</evidence>
<keyword evidence="2" id="KW-1185">Reference proteome</keyword>
<comment type="caution">
    <text evidence="1">The sequence shown here is derived from an EMBL/GenBank/DDBJ whole genome shotgun (WGS) entry which is preliminary data.</text>
</comment>
<organism evidence="1 2">
    <name type="scientific">Candidatus Marinarcus aquaticus</name>
    <dbReference type="NCBI Taxonomy" id="2044504"/>
    <lineage>
        <taxon>Bacteria</taxon>
        <taxon>Pseudomonadati</taxon>
        <taxon>Campylobacterota</taxon>
        <taxon>Epsilonproteobacteria</taxon>
        <taxon>Campylobacterales</taxon>
        <taxon>Arcobacteraceae</taxon>
        <taxon>Candidatus Marinarcus</taxon>
    </lineage>
</organism>
<sequence length="100" mass="11921">MLILIPMNSNKRHEALITTLDQTKDWALIELDEGEIKDIRFFKRRDEIDEWIDCVVVENEQEYVWPFMEENITVLVAPTQKSIDEIVEAFLFKELHDLNV</sequence>
<dbReference type="Proteomes" id="UP000290657">
    <property type="component" value="Unassembled WGS sequence"/>
</dbReference>
<evidence type="ECO:0000313" key="2">
    <source>
        <dbReference type="Proteomes" id="UP000290657"/>
    </source>
</evidence>
<dbReference type="RefSeq" id="WP_128995863.1">
    <property type="nucleotide sequence ID" value="NZ_PDKN01000003.1"/>
</dbReference>
<proteinExistence type="predicted"/>
<dbReference type="EMBL" id="PDKN01000003">
    <property type="protein sequence ID" value="RXJ58000.1"/>
    <property type="molecule type" value="Genomic_DNA"/>
</dbReference>
<reference evidence="1 2" key="1">
    <citation type="submission" date="2017-10" db="EMBL/GenBank/DDBJ databases">
        <title>Genomics of the genus Arcobacter.</title>
        <authorList>
            <person name="Perez-Cataluna A."/>
            <person name="Figueras M.J."/>
        </authorList>
    </citation>
    <scope>NUCLEOTIDE SEQUENCE [LARGE SCALE GENOMIC DNA]</scope>
    <source>
        <strain evidence="1 2">CECT 8987</strain>
    </source>
</reference>
<name>A0A4V1LP21_9BACT</name>